<dbReference type="PRINTS" id="PR01590">
    <property type="entry name" value="HTHFIS"/>
</dbReference>
<dbReference type="EMBL" id="CP001230">
    <property type="protein sequence ID" value="ACO04020.1"/>
    <property type="molecule type" value="Genomic_DNA"/>
</dbReference>
<feature type="domain" description="Response regulatory" evidence="7">
    <location>
        <begin position="4"/>
        <end position="118"/>
    </location>
</feature>
<dbReference type="Gene3D" id="1.10.10.60">
    <property type="entry name" value="Homeodomain-like"/>
    <property type="match status" value="1"/>
</dbReference>
<dbReference type="SMART" id="SM00448">
    <property type="entry name" value="REC"/>
    <property type="match status" value="1"/>
</dbReference>
<dbReference type="SUPFAM" id="SSF52172">
    <property type="entry name" value="CheY-like"/>
    <property type="match status" value="1"/>
</dbReference>
<name>C0QRG3_PERMH</name>
<dbReference type="InterPro" id="IPR003593">
    <property type="entry name" value="AAA+_ATPase"/>
</dbReference>
<dbReference type="InterPro" id="IPR025943">
    <property type="entry name" value="Sigma_54_int_dom_ATP-bd_2"/>
</dbReference>
<dbReference type="InterPro" id="IPR011006">
    <property type="entry name" value="CheY-like_superfamily"/>
</dbReference>
<dbReference type="Pfam" id="PF00158">
    <property type="entry name" value="Sigma54_activat"/>
    <property type="match status" value="1"/>
</dbReference>
<protein>
    <submittedName>
        <fullName evidence="8">Transcriptional regulatory protein ZraR</fullName>
    </submittedName>
</protein>
<feature type="modified residue" description="4-aspartylphosphate" evidence="5">
    <location>
        <position position="53"/>
    </location>
</feature>
<dbReference type="InterPro" id="IPR025662">
    <property type="entry name" value="Sigma_54_int_dom_ATP-bd_1"/>
</dbReference>
<dbReference type="Pfam" id="PF02954">
    <property type="entry name" value="HTH_8"/>
    <property type="match status" value="1"/>
</dbReference>
<dbReference type="KEGG" id="pmx:PERMA_1491"/>
<keyword evidence="9" id="KW-1185">Reference proteome</keyword>
<dbReference type="STRING" id="123214.PERMA_1491"/>
<dbReference type="FunFam" id="3.40.50.300:FF:000006">
    <property type="entry name" value="DNA-binding transcriptional regulator NtrC"/>
    <property type="match status" value="1"/>
</dbReference>
<dbReference type="PROSITE" id="PS50045">
    <property type="entry name" value="SIGMA54_INTERACT_4"/>
    <property type="match status" value="1"/>
</dbReference>
<feature type="domain" description="Sigma-54 factor interaction" evidence="6">
    <location>
        <begin position="138"/>
        <end position="367"/>
    </location>
</feature>
<sequence>MVKRILIVDDDRDILNLMKLKLKNYGYTIFTESSPVEALNRIKDEHFDLILVDQLMPELSGLEFIDRLKERDIKTPVILMTAYGSLEDAVLAMKKGAFHYITKPINFEELKIIIDQALEVSDLKKELNELKSLLSTDIIAESPQMKQVLETAKKIAPFDTTVLITGESGTGKEMIANFIHKNSLRKERPFIAINCGAIPSELLESELFGYKKGAFTGANTDKKGLIEEAEGGTLFLDEIGELPLDLQVKLLRVLQENEIKPIGSNRPKKIDVRFIAATNRDLKKMVEEGKFREDLYYRINVIPIHIPPLRERKEDIIPLAQYFINKFCSRYGIPKKRLSEKAREKLLNYDYKGNVRELENIIERAVLTTEGEEITDIPVTVSKRYILSQELKPFKEAKKEFEESYLKNLLEKTDFNISKASKIAGITRAQIYRMIKRYGIEG</sequence>
<dbReference type="SMART" id="SM00382">
    <property type="entry name" value="AAA"/>
    <property type="match status" value="1"/>
</dbReference>
<evidence type="ECO:0000256" key="2">
    <source>
        <dbReference type="ARBA" id="ARBA00022840"/>
    </source>
</evidence>
<accession>C0QRG3</accession>
<dbReference type="InterPro" id="IPR027417">
    <property type="entry name" value="P-loop_NTPase"/>
</dbReference>
<proteinExistence type="predicted"/>
<dbReference type="InterPro" id="IPR002197">
    <property type="entry name" value="HTH_Fis"/>
</dbReference>
<dbReference type="PROSITE" id="PS00676">
    <property type="entry name" value="SIGMA54_INTERACT_2"/>
    <property type="match status" value="1"/>
</dbReference>
<keyword evidence="3" id="KW-0805">Transcription regulation</keyword>
<dbReference type="Proteomes" id="UP000001366">
    <property type="component" value="Chromosome"/>
</dbReference>
<dbReference type="SUPFAM" id="SSF52540">
    <property type="entry name" value="P-loop containing nucleoside triphosphate hydrolases"/>
    <property type="match status" value="1"/>
</dbReference>
<dbReference type="Pfam" id="PF00072">
    <property type="entry name" value="Response_reg"/>
    <property type="match status" value="1"/>
</dbReference>
<dbReference type="RefSeq" id="WP_012676258.1">
    <property type="nucleotide sequence ID" value="NC_012440.1"/>
</dbReference>
<gene>
    <name evidence="8" type="ordered locus">PERMA_1491</name>
</gene>
<dbReference type="AlphaFoldDB" id="C0QRG3"/>
<dbReference type="GO" id="GO:0000160">
    <property type="term" value="P:phosphorelay signal transduction system"/>
    <property type="evidence" value="ECO:0007669"/>
    <property type="project" value="InterPro"/>
</dbReference>
<dbReference type="PROSITE" id="PS00675">
    <property type="entry name" value="SIGMA54_INTERACT_1"/>
    <property type="match status" value="1"/>
</dbReference>
<dbReference type="PANTHER" id="PTHR32071">
    <property type="entry name" value="TRANSCRIPTIONAL REGULATORY PROTEIN"/>
    <property type="match status" value="1"/>
</dbReference>
<evidence type="ECO:0000256" key="5">
    <source>
        <dbReference type="PROSITE-ProRule" id="PRU00169"/>
    </source>
</evidence>
<organism evidence="8 9">
    <name type="scientific">Persephonella marina (strain DSM 14350 / EX-H1)</name>
    <dbReference type="NCBI Taxonomy" id="123214"/>
    <lineage>
        <taxon>Bacteria</taxon>
        <taxon>Pseudomonadati</taxon>
        <taxon>Aquificota</taxon>
        <taxon>Aquificia</taxon>
        <taxon>Aquificales</taxon>
        <taxon>Hydrogenothermaceae</taxon>
        <taxon>Persephonella</taxon>
    </lineage>
</organism>
<dbReference type="Gene3D" id="3.40.50.300">
    <property type="entry name" value="P-loop containing nucleotide triphosphate hydrolases"/>
    <property type="match status" value="1"/>
</dbReference>
<keyword evidence="1" id="KW-0547">Nucleotide-binding</keyword>
<dbReference type="eggNOG" id="COG2204">
    <property type="taxonomic scope" value="Bacteria"/>
</dbReference>
<dbReference type="GO" id="GO:0005524">
    <property type="term" value="F:ATP binding"/>
    <property type="evidence" value="ECO:0007669"/>
    <property type="project" value="UniProtKB-KW"/>
</dbReference>
<dbReference type="PaxDb" id="123214-PERMA_1491"/>
<dbReference type="PROSITE" id="PS50110">
    <property type="entry name" value="RESPONSE_REGULATORY"/>
    <property type="match status" value="1"/>
</dbReference>
<evidence type="ECO:0000259" key="7">
    <source>
        <dbReference type="PROSITE" id="PS50110"/>
    </source>
</evidence>
<evidence type="ECO:0000256" key="4">
    <source>
        <dbReference type="ARBA" id="ARBA00023163"/>
    </source>
</evidence>
<reference evidence="8 9" key="1">
    <citation type="journal article" date="2009" name="J. Bacteriol.">
        <title>Complete and draft genome sequences of six members of the Aquificales.</title>
        <authorList>
            <person name="Reysenbach A.L."/>
            <person name="Hamamura N."/>
            <person name="Podar M."/>
            <person name="Griffiths E."/>
            <person name="Ferreira S."/>
            <person name="Hochstein R."/>
            <person name="Heidelberg J."/>
            <person name="Johnson J."/>
            <person name="Mead D."/>
            <person name="Pohorille A."/>
            <person name="Sarmiento M."/>
            <person name="Schweighofer K."/>
            <person name="Seshadri R."/>
            <person name="Voytek M.A."/>
        </authorList>
    </citation>
    <scope>NUCLEOTIDE SEQUENCE [LARGE SCALE GENOMIC DNA]</scope>
    <source>
        <strain evidence="9">DSM 14350 / EX-H1</strain>
    </source>
</reference>
<dbReference type="InterPro" id="IPR058031">
    <property type="entry name" value="AAA_lid_NorR"/>
</dbReference>
<evidence type="ECO:0000256" key="3">
    <source>
        <dbReference type="ARBA" id="ARBA00023015"/>
    </source>
</evidence>
<evidence type="ECO:0000259" key="6">
    <source>
        <dbReference type="PROSITE" id="PS50045"/>
    </source>
</evidence>
<dbReference type="OrthoDB" id="9334at2"/>
<keyword evidence="2" id="KW-0067">ATP-binding</keyword>
<dbReference type="InterPro" id="IPR002078">
    <property type="entry name" value="Sigma_54_int"/>
</dbReference>
<dbReference type="SUPFAM" id="SSF46689">
    <property type="entry name" value="Homeodomain-like"/>
    <property type="match status" value="1"/>
</dbReference>
<dbReference type="Pfam" id="PF25601">
    <property type="entry name" value="AAA_lid_14"/>
    <property type="match status" value="1"/>
</dbReference>
<evidence type="ECO:0000256" key="1">
    <source>
        <dbReference type="ARBA" id="ARBA00022741"/>
    </source>
</evidence>
<evidence type="ECO:0000313" key="8">
    <source>
        <dbReference type="EMBL" id="ACO04020.1"/>
    </source>
</evidence>
<keyword evidence="4" id="KW-0804">Transcription</keyword>
<dbReference type="GO" id="GO:0043565">
    <property type="term" value="F:sequence-specific DNA binding"/>
    <property type="evidence" value="ECO:0007669"/>
    <property type="project" value="InterPro"/>
</dbReference>
<dbReference type="GO" id="GO:0006355">
    <property type="term" value="P:regulation of DNA-templated transcription"/>
    <property type="evidence" value="ECO:0007669"/>
    <property type="project" value="InterPro"/>
</dbReference>
<dbReference type="InterPro" id="IPR001789">
    <property type="entry name" value="Sig_transdc_resp-reg_receiver"/>
</dbReference>
<evidence type="ECO:0000313" key="9">
    <source>
        <dbReference type="Proteomes" id="UP000001366"/>
    </source>
</evidence>
<dbReference type="Gene3D" id="3.40.50.2300">
    <property type="match status" value="1"/>
</dbReference>
<dbReference type="HOGENOM" id="CLU_000445_0_6_0"/>
<dbReference type="InterPro" id="IPR009057">
    <property type="entry name" value="Homeodomain-like_sf"/>
</dbReference>
<dbReference type="Gene3D" id="1.10.8.60">
    <property type="match status" value="1"/>
</dbReference>
<keyword evidence="5" id="KW-0597">Phosphoprotein</keyword>
<dbReference type="CDD" id="cd00009">
    <property type="entry name" value="AAA"/>
    <property type="match status" value="1"/>
</dbReference>